<evidence type="ECO:0000313" key="2">
    <source>
        <dbReference type="EMBL" id="WXB76013.1"/>
    </source>
</evidence>
<evidence type="ECO:0000256" key="1">
    <source>
        <dbReference type="ARBA" id="ARBA00005254"/>
    </source>
</evidence>
<evidence type="ECO:0000313" key="3">
    <source>
        <dbReference type="Proteomes" id="UP001382727"/>
    </source>
</evidence>
<reference evidence="2 3" key="1">
    <citation type="submission" date="2024-02" db="EMBL/GenBank/DDBJ databases">
        <title>Janibacter sp. nov., isolated from gut of marine sandworm.</title>
        <authorList>
            <person name="Kim B."/>
            <person name="Jun M.O."/>
            <person name="Shin N.-R."/>
        </authorList>
    </citation>
    <scope>NUCLEOTIDE SEQUENCE [LARGE SCALE GENOMIC DNA]</scope>
    <source>
        <strain evidence="2 3">A1S7</strain>
    </source>
</reference>
<sequence length="297" mass="31876">MSHPTHISVGVVDRVMEITLDRPDRLNAFTPRMTVELVQALDRADADDEVRAVIVTGAGRGFCAGADLGSSGAKPFAYQGAGMQPAPDEEDSINGLRRDGGGRIATRLASLRKPVIAAINGAAIGVGVTMTLPMDVRIASTTAKFGFVFARRGIAPEAVSSWFLPRVVGIAQASEWALTGRVFDADEALRGGLISRVVEPEDLLSSARAIAREIADNTSGVSVAVTRRMLWSQLTQTDIWQTHDLESRLIAQMKTGPDAAEGVEAFLAKRPAVFEAGLEDHVPDFLPDWPVRPDWAH</sequence>
<dbReference type="NCBIfam" id="NF006109">
    <property type="entry name" value="PRK08260.1"/>
    <property type="match status" value="1"/>
</dbReference>
<dbReference type="InterPro" id="IPR014748">
    <property type="entry name" value="Enoyl-CoA_hydra_C"/>
</dbReference>
<dbReference type="InterPro" id="IPR001753">
    <property type="entry name" value="Enoyl-CoA_hydra/iso"/>
</dbReference>
<accession>A0ABZ2MG84</accession>
<name>A0ABZ2MG84_9MICO</name>
<dbReference type="Proteomes" id="UP001382727">
    <property type="component" value="Chromosome"/>
</dbReference>
<organism evidence="2 3">
    <name type="scientific">Janibacter alittae</name>
    <dbReference type="NCBI Taxonomy" id="3115209"/>
    <lineage>
        <taxon>Bacteria</taxon>
        <taxon>Bacillati</taxon>
        <taxon>Actinomycetota</taxon>
        <taxon>Actinomycetes</taxon>
        <taxon>Micrococcales</taxon>
        <taxon>Intrasporangiaceae</taxon>
        <taxon>Janibacter</taxon>
    </lineage>
</organism>
<dbReference type="EMBL" id="CP144913">
    <property type="protein sequence ID" value="WXB76013.1"/>
    <property type="molecule type" value="Genomic_DNA"/>
</dbReference>
<keyword evidence="3" id="KW-1185">Reference proteome</keyword>
<dbReference type="Gene3D" id="3.90.226.10">
    <property type="entry name" value="2-enoyl-CoA Hydratase, Chain A, domain 1"/>
    <property type="match status" value="1"/>
</dbReference>
<dbReference type="InterPro" id="IPR029045">
    <property type="entry name" value="ClpP/crotonase-like_dom_sf"/>
</dbReference>
<comment type="similarity">
    <text evidence="1">Belongs to the enoyl-CoA hydratase/isomerase family.</text>
</comment>
<dbReference type="RefSeq" id="WP_338748782.1">
    <property type="nucleotide sequence ID" value="NZ_CP144913.1"/>
</dbReference>
<dbReference type="Gene3D" id="1.10.12.10">
    <property type="entry name" value="Lyase 2-enoyl-coa Hydratase, Chain A, domain 2"/>
    <property type="match status" value="1"/>
</dbReference>
<dbReference type="CDD" id="cd06558">
    <property type="entry name" value="crotonase-like"/>
    <property type="match status" value="1"/>
</dbReference>
<dbReference type="SUPFAM" id="SSF52096">
    <property type="entry name" value="ClpP/crotonase"/>
    <property type="match status" value="1"/>
</dbReference>
<proteinExistence type="inferred from homology"/>
<dbReference type="Pfam" id="PF00378">
    <property type="entry name" value="ECH_1"/>
    <property type="match status" value="1"/>
</dbReference>
<dbReference type="InterPro" id="IPR051053">
    <property type="entry name" value="ECH/Chromodomain_protein"/>
</dbReference>
<dbReference type="PANTHER" id="PTHR43684:SF4">
    <property type="entry name" value="ENOYL-COA HYDRATASE_ISOMERASE FAMILY PROTEIN (AFU_ORTHOLOGUE AFUA_1G01890)"/>
    <property type="match status" value="1"/>
</dbReference>
<protein>
    <submittedName>
        <fullName evidence="2">Enoyl-CoA hydratase-related protein</fullName>
    </submittedName>
</protein>
<dbReference type="PANTHER" id="PTHR43684">
    <property type="match status" value="1"/>
</dbReference>
<gene>
    <name evidence="2" type="ORF">V1351_13875</name>
</gene>